<evidence type="ECO:0000313" key="3">
    <source>
        <dbReference type="Proteomes" id="UP001362999"/>
    </source>
</evidence>
<evidence type="ECO:0000313" key="2">
    <source>
        <dbReference type="EMBL" id="KAK7046669.1"/>
    </source>
</evidence>
<reference evidence="2 3" key="1">
    <citation type="journal article" date="2024" name="J Genomics">
        <title>Draft genome sequencing and assembly of Favolaschia claudopus CIRM-BRFM 2984 isolated from oak limbs.</title>
        <authorList>
            <person name="Navarro D."/>
            <person name="Drula E."/>
            <person name="Chaduli D."/>
            <person name="Cazenave R."/>
            <person name="Ahrendt S."/>
            <person name="Wang J."/>
            <person name="Lipzen A."/>
            <person name="Daum C."/>
            <person name="Barry K."/>
            <person name="Grigoriev I.V."/>
            <person name="Favel A."/>
            <person name="Rosso M.N."/>
            <person name="Martin F."/>
        </authorList>
    </citation>
    <scope>NUCLEOTIDE SEQUENCE [LARGE SCALE GENOMIC DNA]</scope>
    <source>
        <strain evidence="2 3">CIRM-BRFM 2984</strain>
    </source>
</reference>
<proteinExistence type="predicted"/>
<protein>
    <submittedName>
        <fullName evidence="2">Uncharacterized protein</fullName>
    </submittedName>
</protein>
<organism evidence="2 3">
    <name type="scientific">Favolaschia claudopus</name>
    <dbReference type="NCBI Taxonomy" id="2862362"/>
    <lineage>
        <taxon>Eukaryota</taxon>
        <taxon>Fungi</taxon>
        <taxon>Dikarya</taxon>
        <taxon>Basidiomycota</taxon>
        <taxon>Agaricomycotina</taxon>
        <taxon>Agaricomycetes</taxon>
        <taxon>Agaricomycetidae</taxon>
        <taxon>Agaricales</taxon>
        <taxon>Marasmiineae</taxon>
        <taxon>Mycenaceae</taxon>
        <taxon>Favolaschia</taxon>
    </lineage>
</organism>
<evidence type="ECO:0000256" key="1">
    <source>
        <dbReference type="SAM" id="MobiDB-lite"/>
    </source>
</evidence>
<dbReference type="EMBL" id="JAWWNJ010000010">
    <property type="protein sequence ID" value="KAK7046669.1"/>
    <property type="molecule type" value="Genomic_DNA"/>
</dbReference>
<dbReference type="AlphaFoldDB" id="A0AAW0D6D5"/>
<feature type="compositionally biased region" description="Acidic residues" evidence="1">
    <location>
        <begin position="179"/>
        <end position="193"/>
    </location>
</feature>
<keyword evidence="3" id="KW-1185">Reference proteome</keyword>
<accession>A0AAW0D6D5</accession>
<dbReference type="Proteomes" id="UP001362999">
    <property type="component" value="Unassembled WGS sequence"/>
</dbReference>
<gene>
    <name evidence="2" type="ORF">R3P38DRAFT_3257992</name>
</gene>
<feature type="region of interest" description="Disordered" evidence="1">
    <location>
        <begin position="179"/>
        <end position="198"/>
    </location>
</feature>
<comment type="caution">
    <text evidence="2">The sequence shown here is derived from an EMBL/GenBank/DDBJ whole genome shotgun (WGS) entry which is preliminary data.</text>
</comment>
<name>A0AAW0D6D5_9AGAR</name>
<sequence length="220" mass="24253">MSSCFWDEKTEETFYYSSFPWIQGRILRGAIKYLATLDENPILDIAALRAAGVPVPDSARVEDFQVAITEALALLNSWVREPGEVDDIVSQMFGRKSAWAAPSVSESQSPLSDILNTPFFIEKVAEMNSVCPQCLAKLGLEGVFLCMEISEDKLEVSPGGAKAIVDALDRLESYTDWGGWEEEDSEDEDEEEVEVKKTPGEQMRIVFAACAANPESSIVA</sequence>